<sequence>MLSHEVEGNFLSFFQTLDYDAITNLRNLQFSSTNTAVPSALLGGVPFSSGDMSGSPSASFGRPLTMSGNDVLSRTRTIHEGMLGFEAAGAGQPMLKRTIAANGVFWTAATCLLVATVVLLFLIGAIVIITYRRRKPSTVVLNGKTDLPRCH</sequence>
<organism evidence="2 3">
    <name type="scientific">Protopolystoma xenopodis</name>
    <dbReference type="NCBI Taxonomy" id="117903"/>
    <lineage>
        <taxon>Eukaryota</taxon>
        <taxon>Metazoa</taxon>
        <taxon>Spiralia</taxon>
        <taxon>Lophotrochozoa</taxon>
        <taxon>Platyhelminthes</taxon>
        <taxon>Monogenea</taxon>
        <taxon>Polyopisthocotylea</taxon>
        <taxon>Polystomatidea</taxon>
        <taxon>Polystomatidae</taxon>
        <taxon>Protopolystoma</taxon>
    </lineage>
</organism>
<protein>
    <submittedName>
        <fullName evidence="2">Uncharacterized protein</fullName>
    </submittedName>
</protein>
<keyword evidence="3" id="KW-1185">Reference proteome</keyword>
<dbReference type="EMBL" id="CAAALY010094817">
    <property type="protein sequence ID" value="VEL28399.1"/>
    <property type="molecule type" value="Genomic_DNA"/>
</dbReference>
<dbReference type="Proteomes" id="UP000784294">
    <property type="component" value="Unassembled WGS sequence"/>
</dbReference>
<keyword evidence="1" id="KW-1133">Transmembrane helix</keyword>
<evidence type="ECO:0000256" key="1">
    <source>
        <dbReference type="SAM" id="Phobius"/>
    </source>
</evidence>
<accession>A0A448X591</accession>
<dbReference type="AlphaFoldDB" id="A0A448X591"/>
<evidence type="ECO:0000313" key="2">
    <source>
        <dbReference type="EMBL" id="VEL28399.1"/>
    </source>
</evidence>
<gene>
    <name evidence="2" type="ORF">PXEA_LOCUS21839</name>
</gene>
<comment type="caution">
    <text evidence="2">The sequence shown here is derived from an EMBL/GenBank/DDBJ whole genome shotgun (WGS) entry which is preliminary data.</text>
</comment>
<feature type="transmembrane region" description="Helical" evidence="1">
    <location>
        <begin position="104"/>
        <end position="129"/>
    </location>
</feature>
<keyword evidence="1" id="KW-0472">Membrane</keyword>
<evidence type="ECO:0000313" key="3">
    <source>
        <dbReference type="Proteomes" id="UP000784294"/>
    </source>
</evidence>
<keyword evidence="1" id="KW-0812">Transmembrane</keyword>
<reference evidence="2" key="1">
    <citation type="submission" date="2018-11" db="EMBL/GenBank/DDBJ databases">
        <authorList>
            <consortium name="Pathogen Informatics"/>
        </authorList>
    </citation>
    <scope>NUCLEOTIDE SEQUENCE</scope>
</reference>
<proteinExistence type="predicted"/>
<name>A0A448X591_9PLAT</name>